<evidence type="ECO:0000313" key="1">
    <source>
        <dbReference type="EMBL" id="KJL20652.1"/>
    </source>
</evidence>
<name>A0A0F0KIB9_9MICO</name>
<evidence type="ECO:0000313" key="2">
    <source>
        <dbReference type="Proteomes" id="UP000033725"/>
    </source>
</evidence>
<proteinExistence type="predicted"/>
<dbReference type="EMBL" id="JYIV01000028">
    <property type="protein sequence ID" value="KJL20652.1"/>
    <property type="molecule type" value="Genomic_DNA"/>
</dbReference>
<dbReference type="PATRIC" id="fig|82380.10.peg.2884"/>
<gene>
    <name evidence="1" type="ORF">RN51_02871</name>
</gene>
<protein>
    <submittedName>
        <fullName evidence="1">Uncharacterized protein</fullName>
    </submittedName>
</protein>
<dbReference type="OrthoDB" id="572586at2"/>
<dbReference type="Proteomes" id="UP000033725">
    <property type="component" value="Unassembled WGS sequence"/>
</dbReference>
<dbReference type="RefSeq" id="WP_045264667.1">
    <property type="nucleotide sequence ID" value="NZ_JYIV01000028.1"/>
</dbReference>
<comment type="caution">
    <text evidence="1">The sequence shown here is derived from an EMBL/GenBank/DDBJ whole genome shotgun (WGS) entry which is preliminary data.</text>
</comment>
<sequence>MTDVWADIATEFLHFYPRGRRLLAVAGADAERSRQAADELATALTASGQQVVREHSAEGAETELRGAVTAFREGPKSDDILLFSGPAALIGERTRGMWNYALWQLAGDEPPHTVAGSIVDVTDPAHPKRRFADYCALPASYGA</sequence>
<accession>A0A0F0KIB9</accession>
<organism evidence="1 2">
    <name type="scientific">Microbacterium oxydans</name>
    <dbReference type="NCBI Taxonomy" id="82380"/>
    <lineage>
        <taxon>Bacteria</taxon>
        <taxon>Bacillati</taxon>
        <taxon>Actinomycetota</taxon>
        <taxon>Actinomycetes</taxon>
        <taxon>Micrococcales</taxon>
        <taxon>Microbacteriaceae</taxon>
        <taxon>Microbacterium</taxon>
    </lineage>
</organism>
<dbReference type="AlphaFoldDB" id="A0A0F0KIB9"/>
<reference evidence="1 2" key="1">
    <citation type="submission" date="2015-02" db="EMBL/GenBank/DDBJ databases">
        <title>Draft genome sequences of ten Microbacterium spp. with emphasis on heavy metal contaminated environments.</title>
        <authorList>
            <person name="Corretto E."/>
        </authorList>
    </citation>
    <scope>NUCLEOTIDE SEQUENCE [LARGE SCALE GENOMIC DNA]</scope>
    <source>
        <strain evidence="1 2">BEL163</strain>
    </source>
</reference>